<dbReference type="Gene3D" id="3.30.40.10">
    <property type="entry name" value="Zinc/RING finger domain, C3HC4 (zinc finger)"/>
    <property type="match status" value="1"/>
</dbReference>
<proteinExistence type="predicted"/>
<feature type="region of interest" description="Disordered" evidence="4">
    <location>
        <begin position="1"/>
        <end position="24"/>
    </location>
</feature>
<reference evidence="7" key="1">
    <citation type="submission" date="2019-06" db="EMBL/GenBank/DDBJ databases">
        <title>Genomics analysis of Aphanomyces spp. identifies a new class of oomycete effector associated with host adaptation.</title>
        <authorList>
            <person name="Gaulin E."/>
        </authorList>
    </citation>
    <scope>NUCLEOTIDE SEQUENCE</scope>
    <source>
        <strain evidence="7">CBS 578.67</strain>
    </source>
</reference>
<feature type="domain" description="RING-CH-type" evidence="6">
    <location>
        <begin position="22"/>
        <end position="91"/>
    </location>
</feature>
<dbReference type="SMART" id="SM00744">
    <property type="entry name" value="RINGv"/>
    <property type="match status" value="1"/>
</dbReference>
<dbReference type="InterPro" id="IPR011016">
    <property type="entry name" value="Znf_RING-CH"/>
</dbReference>
<evidence type="ECO:0000256" key="4">
    <source>
        <dbReference type="SAM" id="MobiDB-lite"/>
    </source>
</evidence>
<evidence type="ECO:0000313" key="7">
    <source>
        <dbReference type="EMBL" id="KAF0718860.1"/>
    </source>
</evidence>
<dbReference type="OrthoDB" id="2154780at2759"/>
<dbReference type="AlphaFoldDB" id="A0A6A4ZRD7"/>
<protein>
    <recommendedName>
        <fullName evidence="6">RING-CH-type domain-containing protein</fullName>
    </recommendedName>
</protein>
<evidence type="ECO:0000256" key="3">
    <source>
        <dbReference type="ARBA" id="ARBA00022833"/>
    </source>
</evidence>
<organism evidence="7">
    <name type="scientific">Aphanomyces stellatus</name>
    <dbReference type="NCBI Taxonomy" id="120398"/>
    <lineage>
        <taxon>Eukaryota</taxon>
        <taxon>Sar</taxon>
        <taxon>Stramenopiles</taxon>
        <taxon>Oomycota</taxon>
        <taxon>Saprolegniomycetes</taxon>
        <taxon>Saprolegniales</taxon>
        <taxon>Verrucalvaceae</taxon>
        <taxon>Aphanomyces</taxon>
    </lineage>
</organism>
<dbReference type="GO" id="GO:0008270">
    <property type="term" value="F:zinc ion binding"/>
    <property type="evidence" value="ECO:0007669"/>
    <property type="project" value="UniProtKB-KW"/>
</dbReference>
<gene>
    <name evidence="7" type="ORF">As57867_001423</name>
</gene>
<evidence type="ECO:0000259" key="6">
    <source>
        <dbReference type="PROSITE" id="PS51292"/>
    </source>
</evidence>
<keyword evidence="5" id="KW-0812">Transmembrane</keyword>
<feature type="transmembrane region" description="Helical" evidence="5">
    <location>
        <begin position="118"/>
        <end position="144"/>
    </location>
</feature>
<keyword evidence="5" id="KW-1133">Transmembrane helix</keyword>
<dbReference type="PANTHER" id="PTHR46347:SF1">
    <property type="entry name" value="RING_FYVE_PHD ZINC FINGER SUPERFAMILY PROTEIN"/>
    <property type="match status" value="1"/>
</dbReference>
<keyword evidence="3" id="KW-0862">Zinc</keyword>
<keyword evidence="2" id="KW-0863">Zinc-finger</keyword>
<feature type="non-terminal residue" evidence="7">
    <location>
        <position position="172"/>
    </location>
</feature>
<comment type="caution">
    <text evidence="7">The sequence shown here is derived from an EMBL/GenBank/DDBJ whole genome shotgun (WGS) entry which is preliminary data.</text>
</comment>
<feature type="compositionally biased region" description="Polar residues" evidence="4">
    <location>
        <begin position="1"/>
        <end position="11"/>
    </location>
</feature>
<evidence type="ECO:0000256" key="2">
    <source>
        <dbReference type="ARBA" id="ARBA00022771"/>
    </source>
</evidence>
<dbReference type="PROSITE" id="PS51292">
    <property type="entry name" value="ZF_RING_CH"/>
    <property type="match status" value="1"/>
</dbReference>
<dbReference type="EMBL" id="VJMH01000114">
    <property type="protein sequence ID" value="KAF0718860.1"/>
    <property type="molecule type" value="Genomic_DNA"/>
</dbReference>
<dbReference type="InterPro" id="IPR013083">
    <property type="entry name" value="Znf_RING/FYVE/PHD"/>
</dbReference>
<dbReference type="PANTHER" id="PTHR46347">
    <property type="entry name" value="RING/FYVE/PHD ZINC FINGER SUPERFAMILY PROTEIN"/>
    <property type="match status" value="1"/>
</dbReference>
<keyword evidence="1" id="KW-0479">Metal-binding</keyword>
<accession>A0A6A4ZRD7</accession>
<sequence length="172" mass="18662">MADNPSLTQGLTRRMPHKHQEPQDTVRPSCYICRDLKAVDHGNGGDALELVAPCVCRSHVHRGCLDAWRRCSLSKTALSHCPTCKTAFELDPTPSIPWQLDRVGQLGAAAVMRVATYLWAWTVLAAMCLFGPFVGPMSVAAAALELSKWVMGRLGKLNSLDDAGGLPNALPR</sequence>
<evidence type="ECO:0000256" key="5">
    <source>
        <dbReference type="SAM" id="Phobius"/>
    </source>
</evidence>
<dbReference type="SUPFAM" id="SSF57850">
    <property type="entry name" value="RING/U-box"/>
    <property type="match status" value="1"/>
</dbReference>
<keyword evidence="5" id="KW-0472">Membrane</keyword>
<evidence type="ECO:0000256" key="1">
    <source>
        <dbReference type="ARBA" id="ARBA00022723"/>
    </source>
</evidence>
<name>A0A6A4ZRD7_9STRA</name>